<sequence length="578" mass="65518">MSLSEGLFPGADVPASSQWWKRAVVYQIYPRSFQDSDGDGIGDLRGILQRLDHLERLGVDVIWLSPIYPSPQADNGYDISDYQGIDPVFGTLDDFDELLTALHSRGMRLVMDLVVNHTSDEHPWFVQSRSSIHSAKRDWYIWRPPRAGHAPGEPDREPTNWESFFSGPTWTLDPETGEYYLHLFARKQPDLNWENPEVRQAVYEMMRWWLDRGVDGFRMDVINLISKNPDYPDGPVRPGAEYGDGFAHYSAGPRLHEYLQEMRREVFDGRGSLLTVGETPGVTKDAAPLFSDPARRELDMVFQFEHVSLDHGDGKFRPRALEPGELAASFTEWQDALADAGWNSLYLANHDQPRPVSRFGDAGEWWRESATALATVLHLQRGTPYVYQGEELGMTNAPFDAIEDYRDVESLNYYARAVARGEKPERVLSGLMRMSRDHARTPVQWDASANAGFSTVVPWIAVNPNHRHVNAQAQYRDAASVFSHYRALIALRHRLAVVADGDFERLDVGAPAVFAFRRTLGAQRLLVIANLSSSAVTPHLPEAERDYWRDERPILNNVVGEDRADAALSPWEAKVYAR</sequence>
<dbReference type="SMART" id="SM00642">
    <property type="entry name" value="Aamy"/>
    <property type="match status" value="1"/>
</dbReference>
<dbReference type="Gene3D" id="2.60.40.1180">
    <property type="entry name" value="Golgi alpha-mannosidase II"/>
    <property type="match status" value="1"/>
</dbReference>
<dbReference type="InterPro" id="IPR013780">
    <property type="entry name" value="Glyco_hydro_b"/>
</dbReference>
<organism evidence="5 6">
    <name type="scientific">Microbacterium saccharophilum</name>
    <dbReference type="NCBI Taxonomy" id="1213358"/>
    <lineage>
        <taxon>Bacteria</taxon>
        <taxon>Bacillati</taxon>
        <taxon>Actinomycetota</taxon>
        <taxon>Actinomycetes</taxon>
        <taxon>Micrococcales</taxon>
        <taxon>Microbacteriaceae</taxon>
        <taxon>Microbacterium</taxon>
    </lineage>
</organism>
<dbReference type="InterPro" id="IPR006047">
    <property type="entry name" value="GH13_cat_dom"/>
</dbReference>
<evidence type="ECO:0000256" key="3">
    <source>
        <dbReference type="ARBA" id="ARBA00023295"/>
    </source>
</evidence>
<dbReference type="NCBIfam" id="NF008183">
    <property type="entry name" value="PRK10933.1"/>
    <property type="match status" value="1"/>
</dbReference>
<dbReference type="PANTHER" id="PTHR10357:SF179">
    <property type="entry name" value="NEUTRAL AND BASIC AMINO ACID TRANSPORT PROTEIN RBAT"/>
    <property type="match status" value="1"/>
</dbReference>
<protein>
    <submittedName>
        <fullName evidence="5">Alpha-glucosidase</fullName>
    </submittedName>
</protein>
<gene>
    <name evidence="5" type="ORF">FVP74_03665</name>
</gene>
<dbReference type="Proteomes" id="UP000321949">
    <property type="component" value="Unassembled WGS sequence"/>
</dbReference>
<keyword evidence="6" id="KW-1185">Reference proteome</keyword>
<evidence type="ECO:0000313" key="5">
    <source>
        <dbReference type="EMBL" id="TXK15495.1"/>
    </source>
</evidence>
<dbReference type="SUPFAM" id="SSF51011">
    <property type="entry name" value="Glycosyl hydrolase domain"/>
    <property type="match status" value="1"/>
</dbReference>
<feature type="domain" description="Glycosyl hydrolase family 13 catalytic" evidence="4">
    <location>
        <begin position="27"/>
        <end position="440"/>
    </location>
</feature>
<dbReference type="GO" id="GO:0004556">
    <property type="term" value="F:alpha-amylase activity"/>
    <property type="evidence" value="ECO:0007669"/>
    <property type="project" value="TreeGrafter"/>
</dbReference>
<evidence type="ECO:0000259" key="4">
    <source>
        <dbReference type="SMART" id="SM00642"/>
    </source>
</evidence>
<proteinExistence type="inferred from homology"/>
<dbReference type="AlphaFoldDB" id="A0A5C8I8L7"/>
<dbReference type="GO" id="GO:0009313">
    <property type="term" value="P:oligosaccharide catabolic process"/>
    <property type="evidence" value="ECO:0007669"/>
    <property type="project" value="TreeGrafter"/>
</dbReference>
<evidence type="ECO:0000313" key="6">
    <source>
        <dbReference type="Proteomes" id="UP000321949"/>
    </source>
</evidence>
<dbReference type="EMBL" id="VRSX01000001">
    <property type="protein sequence ID" value="TXK15495.1"/>
    <property type="molecule type" value="Genomic_DNA"/>
</dbReference>
<dbReference type="Gene3D" id="3.20.20.80">
    <property type="entry name" value="Glycosidases"/>
    <property type="match status" value="1"/>
</dbReference>
<comment type="caution">
    <text evidence="5">The sequence shown here is derived from an EMBL/GenBank/DDBJ whole genome shotgun (WGS) entry which is preliminary data.</text>
</comment>
<name>A0A5C8I8L7_9MICO</name>
<dbReference type="OrthoDB" id="9043248at2"/>
<reference evidence="5 6" key="1">
    <citation type="submission" date="2019-08" db="EMBL/GenBank/DDBJ databases">
        <authorList>
            <person name="Dong K."/>
        </authorList>
    </citation>
    <scope>NUCLEOTIDE SEQUENCE [LARGE SCALE GENOMIC DNA]</scope>
    <source>
        <strain evidence="5 6">K-1</strain>
    </source>
</reference>
<dbReference type="CDD" id="cd11333">
    <property type="entry name" value="AmyAc_SI_OligoGlu_DGase"/>
    <property type="match status" value="1"/>
</dbReference>
<accession>A0A5C8I8L7</accession>
<keyword evidence="2" id="KW-0378">Hydrolase</keyword>
<keyword evidence="3" id="KW-0326">Glycosidase</keyword>
<dbReference type="InterPro" id="IPR017853">
    <property type="entry name" value="GH"/>
</dbReference>
<dbReference type="SUPFAM" id="SSF51445">
    <property type="entry name" value="(Trans)glycosidases"/>
    <property type="match status" value="1"/>
</dbReference>
<dbReference type="RefSeq" id="WP_147049666.1">
    <property type="nucleotide sequence ID" value="NZ_BKAH01000002.1"/>
</dbReference>
<dbReference type="FunFam" id="3.20.20.80:FF:000064">
    <property type="entry name" value="Oligo-1,6-glucosidase"/>
    <property type="match status" value="1"/>
</dbReference>
<dbReference type="Gene3D" id="3.90.400.10">
    <property type="entry name" value="Oligo-1,6-glucosidase, Domain 2"/>
    <property type="match status" value="1"/>
</dbReference>
<dbReference type="PANTHER" id="PTHR10357">
    <property type="entry name" value="ALPHA-AMYLASE FAMILY MEMBER"/>
    <property type="match status" value="1"/>
</dbReference>
<evidence type="ECO:0000256" key="1">
    <source>
        <dbReference type="ARBA" id="ARBA00008061"/>
    </source>
</evidence>
<dbReference type="InterPro" id="IPR045857">
    <property type="entry name" value="O16G_dom_2"/>
</dbReference>
<dbReference type="FunFam" id="3.90.400.10:FF:000002">
    <property type="entry name" value="Sucrose isomerase"/>
    <property type="match status" value="1"/>
</dbReference>
<comment type="similarity">
    <text evidence="1">Belongs to the glycosyl hydrolase 13 family.</text>
</comment>
<dbReference type="Pfam" id="PF00128">
    <property type="entry name" value="Alpha-amylase"/>
    <property type="match status" value="1"/>
</dbReference>
<evidence type="ECO:0000256" key="2">
    <source>
        <dbReference type="ARBA" id="ARBA00022801"/>
    </source>
</evidence>